<dbReference type="RefSeq" id="WP_144682903.1">
    <property type="nucleotide sequence ID" value="NZ_VLLC01000005.1"/>
</dbReference>
<dbReference type="Proteomes" id="UP000318307">
    <property type="component" value="Unassembled WGS sequence"/>
</dbReference>
<organism evidence="1 2">
    <name type="scientific">Desulfobotulus alkaliphilus</name>
    <dbReference type="NCBI Taxonomy" id="622671"/>
    <lineage>
        <taxon>Bacteria</taxon>
        <taxon>Pseudomonadati</taxon>
        <taxon>Thermodesulfobacteriota</taxon>
        <taxon>Desulfobacteria</taxon>
        <taxon>Desulfobacterales</taxon>
        <taxon>Desulfobacteraceae</taxon>
        <taxon>Desulfobotulus</taxon>
    </lineage>
</organism>
<comment type="caution">
    <text evidence="1">The sequence shown here is derived from an EMBL/GenBank/DDBJ whole genome shotgun (WGS) entry which is preliminary data.</text>
</comment>
<reference evidence="1 2" key="1">
    <citation type="submission" date="2019-07" db="EMBL/GenBank/DDBJ databases">
        <title>Genome sequencing of 100 strains of the haloalkaliphilic chemolithoautotrophic sulfur-oxidizing bacterium Thioalkalivibrio.</title>
        <authorList>
            <person name="Muyzer G."/>
        </authorList>
    </citation>
    <scope>NUCLEOTIDE SEQUENCE [LARGE SCALE GENOMIC DNA]</scope>
    <source>
        <strain evidence="1 2">ASO4-4</strain>
    </source>
</reference>
<sequence>MRTPEKFEALEFWRKAAKNWPELILCKDADRGMLSGFPYKRAYFRNLITGKAACAGPETFRIGRLLAVEKESLIQWLADRTKEGGA</sequence>
<name>A0A562S141_9BACT</name>
<dbReference type="EMBL" id="VLLC01000005">
    <property type="protein sequence ID" value="TWI74370.1"/>
    <property type="molecule type" value="Genomic_DNA"/>
</dbReference>
<evidence type="ECO:0000313" key="1">
    <source>
        <dbReference type="EMBL" id="TWI74370.1"/>
    </source>
</evidence>
<keyword evidence="2" id="KW-1185">Reference proteome</keyword>
<gene>
    <name evidence="1" type="ORF">LZ24_00973</name>
</gene>
<protein>
    <submittedName>
        <fullName evidence="1">Uncharacterized protein</fullName>
    </submittedName>
</protein>
<accession>A0A562S141</accession>
<proteinExistence type="predicted"/>
<dbReference type="AlphaFoldDB" id="A0A562S141"/>
<evidence type="ECO:0000313" key="2">
    <source>
        <dbReference type="Proteomes" id="UP000318307"/>
    </source>
</evidence>